<sequence>MNACQNGVEAELHSLCAELVAELGRRGLTLGTCESLTGGGLAAALTSVPGASRVFRGGLVTYASDLKSSLVGVDATLVAREGVINEATARQMADGASRALGVDVALSCTGVAGPDPQDGQPPGVVWAGLRMPDGRVLTERLDLTGDRATIRQLTVFACLRLAREWVCS</sequence>
<dbReference type="Pfam" id="PF02464">
    <property type="entry name" value="CinA"/>
    <property type="match status" value="1"/>
</dbReference>
<evidence type="ECO:0000313" key="2">
    <source>
        <dbReference type="EMBL" id="SJN34955.1"/>
    </source>
</evidence>
<dbReference type="Gene3D" id="3.90.950.20">
    <property type="entry name" value="CinA-like"/>
    <property type="match status" value="1"/>
</dbReference>
<dbReference type="NCBIfam" id="TIGR00199">
    <property type="entry name" value="PncC_domain"/>
    <property type="match status" value="1"/>
</dbReference>
<gene>
    <name evidence="2" type="ORF">FM114_09255</name>
</gene>
<dbReference type="InterPro" id="IPR008136">
    <property type="entry name" value="CinA_C"/>
</dbReference>
<feature type="domain" description="CinA C-terminal" evidence="1">
    <location>
        <begin position="14"/>
        <end position="164"/>
    </location>
</feature>
<dbReference type="AlphaFoldDB" id="A0A1R4JT22"/>
<organism evidence="2 3">
    <name type="scientific">Luteococcus japonicus LSP_Lj1</name>
    <dbReference type="NCBI Taxonomy" id="1255658"/>
    <lineage>
        <taxon>Bacteria</taxon>
        <taxon>Bacillati</taxon>
        <taxon>Actinomycetota</taxon>
        <taxon>Actinomycetes</taxon>
        <taxon>Propionibacteriales</taxon>
        <taxon>Propionibacteriaceae</taxon>
        <taxon>Luteococcus</taxon>
    </lineage>
</organism>
<name>A0A1R4JT22_9ACTN</name>
<reference evidence="2 3" key="1">
    <citation type="submission" date="2017-02" db="EMBL/GenBank/DDBJ databases">
        <authorList>
            <person name="Peterson S.W."/>
        </authorList>
    </citation>
    <scope>NUCLEOTIDE SEQUENCE [LARGE SCALE GENOMIC DNA]</scope>
    <source>
        <strain evidence="2 3">LSP_Lj1</strain>
    </source>
</reference>
<accession>A0A1R4JT22</accession>
<dbReference type="RefSeq" id="WP_370597000.1">
    <property type="nucleotide sequence ID" value="NZ_FUKQ01000035.1"/>
</dbReference>
<dbReference type="InterPro" id="IPR036653">
    <property type="entry name" value="CinA-like_C"/>
</dbReference>
<dbReference type="SUPFAM" id="SSF142433">
    <property type="entry name" value="CinA-like"/>
    <property type="match status" value="1"/>
</dbReference>
<proteinExistence type="predicted"/>
<evidence type="ECO:0000259" key="1">
    <source>
        <dbReference type="Pfam" id="PF02464"/>
    </source>
</evidence>
<dbReference type="Proteomes" id="UP000188342">
    <property type="component" value="Unassembled WGS sequence"/>
</dbReference>
<evidence type="ECO:0000313" key="3">
    <source>
        <dbReference type="Proteomes" id="UP000188342"/>
    </source>
</evidence>
<dbReference type="EMBL" id="FUKQ01000035">
    <property type="protein sequence ID" value="SJN34955.1"/>
    <property type="molecule type" value="Genomic_DNA"/>
</dbReference>
<keyword evidence="3" id="KW-1185">Reference proteome</keyword>
<protein>
    <submittedName>
        <fullName evidence="2">C-terminal domain of CinA type S</fullName>
    </submittedName>
</protein>
<dbReference type="STRING" id="1255658.FM114_09255"/>